<feature type="binding site" evidence="13">
    <location>
        <position position="1173"/>
    </location>
    <ligand>
        <name>Zn(2+)</name>
        <dbReference type="ChEBI" id="CHEBI:29105"/>
    </ligand>
</feature>
<dbReference type="GO" id="GO:0000049">
    <property type="term" value="F:tRNA binding"/>
    <property type="evidence" value="ECO:0007669"/>
    <property type="project" value="UniProtKB-KW"/>
</dbReference>
<dbReference type="Gene3D" id="3.10.310.40">
    <property type="match status" value="1"/>
</dbReference>
<dbReference type="SUPFAM" id="SSF50346">
    <property type="entry name" value="PRC-barrel domain"/>
    <property type="match status" value="1"/>
</dbReference>
<dbReference type="GO" id="GO:0002161">
    <property type="term" value="F:aminoacyl-tRNA deacylase activity"/>
    <property type="evidence" value="ECO:0007669"/>
    <property type="project" value="TreeGrafter"/>
</dbReference>
<comment type="function">
    <text evidence="13">Catalyzes the attachment of alanine to tRNA(Ala) in a two-step reaction: alanine is first activated by ATP to form Ala-AMP and then transferred to the acceptor end of tRNA(Ala). Also edits incorrectly charged tRNA(Ala) via its editing domain.</text>
</comment>
<evidence type="ECO:0000313" key="19">
    <source>
        <dbReference type="EMBL" id="KAF4321943.1"/>
    </source>
</evidence>
<dbReference type="InterPro" id="IPR045864">
    <property type="entry name" value="aa-tRNA-synth_II/BPL/LPL"/>
</dbReference>
<evidence type="ECO:0000256" key="2">
    <source>
        <dbReference type="ARBA" id="ARBA00008429"/>
    </source>
</evidence>
<evidence type="ECO:0000256" key="5">
    <source>
        <dbReference type="ARBA" id="ARBA00022723"/>
    </source>
</evidence>
<dbReference type="PANTHER" id="PTHR11777">
    <property type="entry name" value="ALANYL-TRNA SYNTHETASE"/>
    <property type="match status" value="1"/>
</dbReference>
<dbReference type="Gene3D" id="3.40.640.10">
    <property type="entry name" value="Type I PLP-dependent aspartate aminotransferase-like (Major domain)"/>
    <property type="match status" value="1"/>
</dbReference>
<keyword evidence="6 13" id="KW-0547">Nucleotide-binding</keyword>
<dbReference type="InterPro" id="IPR009000">
    <property type="entry name" value="Transl_B-barrel_sf"/>
</dbReference>
<evidence type="ECO:0000256" key="6">
    <source>
        <dbReference type="ARBA" id="ARBA00022741"/>
    </source>
</evidence>
<dbReference type="FunFam" id="3.30.54.20:FF:000001">
    <property type="entry name" value="Alanine--tRNA ligase"/>
    <property type="match status" value="1"/>
</dbReference>
<keyword evidence="17" id="KW-0472">Membrane</keyword>
<dbReference type="InterPro" id="IPR023033">
    <property type="entry name" value="Ala_tRNA_ligase_euk/bac"/>
</dbReference>
<dbReference type="InterPro" id="IPR012947">
    <property type="entry name" value="tRNA_SAD"/>
</dbReference>
<dbReference type="SUPFAM" id="SSF55681">
    <property type="entry name" value="Class II aaRS and biotin synthetases"/>
    <property type="match status" value="1"/>
</dbReference>
<evidence type="ECO:0000256" key="13">
    <source>
        <dbReference type="HAMAP-Rule" id="MF_03133"/>
    </source>
</evidence>
<dbReference type="GO" id="GO:0016020">
    <property type="term" value="C:membrane"/>
    <property type="evidence" value="ECO:0007669"/>
    <property type="project" value="UniProtKB-SubCell"/>
</dbReference>
<evidence type="ECO:0000256" key="14">
    <source>
        <dbReference type="RuleBase" id="RU004504"/>
    </source>
</evidence>
<sequence>MYANNEVGTIQPIREIGELARQHDILFHTDAVQALGTQEISCKELPVDLISFSAHKINGPQGVGALYVRRGIVLEARSHGGLQERQRRAGTENMAGIAGFAEALKISGEQANARREHDLALRSLLLEQLEKHVGAEHFHVNGHPEYTLPNILNISFPEVSTETMLMNLDMEGIAVASEDEGDPAMKLQEMIGLAVFDVEDGKQIGKIQDFIVNDDWKIEGIELENKGLFTSHVKIVQWQDIVAYGEDAVMIRNQQAVRKTGADDIKHTYLLGQSKLKEMSVLTEEGIEITDGFVSDLIEGRKWLPLLAPFIVALIISYVLNPIVSMLGGRKVPRTIAVLLIYAFFLTCIGVILMNVIPVLIEQLEELNEHMPELSMRAQSLMNNMDHKLMPPSVRTGMNSWFFQMEDRLTQGITKLMDNIGTTINVLFNVFIVPFLIFYMLKDFEVFERTIVAYLPRSRRKAIVSVMKEIDTALGNYIRGQFIVCVIVGIFAYIGYIVIDMPYALLLASIVAVFNIVPYLGPFLGAAPAVVMASTVSFKMVLFVVIVNTLCQVLESNVISPQVVGRTLHLHPLSIIFALLVGGELAGIVGLILAVPVFAVLKEETITWAWEFLTSKEWIGFDPERLSVTVYPEDEEAFKLWNEKVGLPAERIIKLDENFWDIGEGPCGPCTEIFYDRGEAYGNDMNDPEMYPGGENERYLEVWNLVFSQFNHNKDGSYTPLPNKNIDTGAGLERFASILQNVDSNFDTDLFQPMIQRTAALAGVKYNDSVEIDVALKVIADHIRTVAFAVGDGVLPSNEGRGYVIRRLLRRAVRYGKVLGLDRPFLYELTTTVGEVMGMYYPEVVDKQEFIAKVIKTEEERFHETLTDGLAILADMSSTAKSEGRTVISGPEAFKLYDTYGFPFDLTEDYAAEHGMTVDREGFDASMQEQRDRARAGRQESESMKVQGGPLADLEVKSEFVGYNDLLTEAKVVAIVAGDALVDSVSEGQTCQVILDKTPFYAESGGQVSDQGLLRGASVTAKVQGLFKAPMGQHVHLVTVESGELRVGEVVKAEVDASKRGDIIKNHTATHLLHKALKDVLGTHVNQAGSLVEPQRLRFDFSHFGSITPEELTEIERQVNEQIWNRLNVNIELKAIDEAKEMGAMALFGEKYGDIVRVVQVGDYSLELCGGCHVNNTSEIGIFKLVSESGIGSGVRRIEAVTGRGAYLYVESQLELLKQSASLLKANVADVPKRIEGLNQQLKEAARETESLQSKLSAMEAGALTDQVVQAGNTQLLAARVDAPNMDALRTVADELKVKLPDAVLVLGAPADGKVNFVVAVPAEQVKQGLHAGKIVKEVAAVCGGGGGGRPDMAQAGGKDATKLDEALKLAVSLVSGHIA</sequence>
<keyword evidence="10" id="KW-0663">Pyridoxal phosphate</keyword>
<dbReference type="PRINTS" id="PR00980">
    <property type="entry name" value="TRNASYNTHALA"/>
</dbReference>
<dbReference type="Gene3D" id="3.30.980.10">
    <property type="entry name" value="Threonyl-trna Synthetase, Chain A, domain 2"/>
    <property type="match status" value="1"/>
</dbReference>
<dbReference type="Pfam" id="PF00266">
    <property type="entry name" value="Aminotran_5"/>
    <property type="match status" value="1"/>
</dbReference>
<evidence type="ECO:0000256" key="12">
    <source>
        <dbReference type="ARBA" id="ARBA00023146"/>
    </source>
</evidence>
<evidence type="ECO:0000256" key="15">
    <source>
        <dbReference type="SAM" id="Coils"/>
    </source>
</evidence>
<evidence type="ECO:0000256" key="11">
    <source>
        <dbReference type="ARBA" id="ARBA00022917"/>
    </source>
</evidence>
<evidence type="ECO:0000256" key="3">
    <source>
        <dbReference type="ARBA" id="ARBA00022555"/>
    </source>
</evidence>
<dbReference type="Pfam" id="PF05239">
    <property type="entry name" value="PRC"/>
    <property type="match status" value="1"/>
</dbReference>
<keyword evidence="7 13" id="KW-0862">Zinc</keyword>
<feature type="binding site" evidence="13">
    <location>
        <position position="1071"/>
    </location>
    <ligand>
        <name>Zn(2+)</name>
        <dbReference type="ChEBI" id="CHEBI:29105"/>
    </ligand>
</feature>
<comment type="cofactor">
    <cofactor evidence="1 14">
        <name>pyridoxal 5'-phosphate</name>
        <dbReference type="ChEBI" id="CHEBI:597326"/>
    </cofactor>
</comment>
<evidence type="ECO:0000259" key="18">
    <source>
        <dbReference type="PROSITE" id="PS50860"/>
    </source>
</evidence>
<feature type="region of interest" description="Disordered" evidence="16">
    <location>
        <begin position="925"/>
        <end position="948"/>
    </location>
</feature>
<dbReference type="FunFam" id="2.40.30.130:FF:000001">
    <property type="entry name" value="Alanine--tRNA ligase"/>
    <property type="match status" value="1"/>
</dbReference>
<feature type="transmembrane region" description="Helical" evidence="17">
    <location>
        <begin position="575"/>
        <end position="601"/>
    </location>
</feature>
<reference evidence="19" key="1">
    <citation type="journal article" date="2015" name="Genom Data">
        <title>Draft genome sequences of Phytophthora kernoviae and Phytophthora ramorum lineage EU2 from Scotland.</title>
        <authorList>
            <person name="Sambles C."/>
            <person name="Schlenzig A."/>
            <person name="O'Neill P."/>
            <person name="Grant M."/>
            <person name="Studholme D.J."/>
        </authorList>
    </citation>
    <scope>NUCLEOTIDE SEQUENCE</scope>
    <source>
        <strain evidence="19">00238/432</strain>
    </source>
</reference>
<dbReference type="Gene3D" id="3.30.54.20">
    <property type="match status" value="1"/>
</dbReference>
<dbReference type="InterPro" id="IPR027275">
    <property type="entry name" value="PRC-brl_dom"/>
</dbReference>
<evidence type="ECO:0000256" key="17">
    <source>
        <dbReference type="SAM" id="Phobius"/>
    </source>
</evidence>
<feature type="transmembrane region" description="Helical" evidence="17">
    <location>
        <begin position="505"/>
        <end position="524"/>
    </location>
</feature>
<dbReference type="EC" id="6.1.1.7" evidence="13"/>
<dbReference type="GO" id="GO:0005829">
    <property type="term" value="C:cytosol"/>
    <property type="evidence" value="ECO:0007669"/>
    <property type="project" value="TreeGrafter"/>
</dbReference>
<dbReference type="FunFam" id="3.30.980.10:FF:000004">
    <property type="entry name" value="Alanine--tRNA ligase, cytoplasmic"/>
    <property type="match status" value="1"/>
</dbReference>
<dbReference type="InterPro" id="IPR018165">
    <property type="entry name" value="Ala-tRNA-synth_IIc_core"/>
</dbReference>
<protein>
    <recommendedName>
        <fullName evidence="13">Alanine--tRNA ligase</fullName>
        <ecNumber evidence="13">6.1.1.7</ecNumber>
    </recommendedName>
    <alternativeName>
        <fullName evidence="13">Alanyl-tRNA synthetase</fullName>
        <shortName evidence="13">AlaRS</shortName>
    </alternativeName>
</protein>
<keyword evidence="15" id="KW-0175">Coiled coil</keyword>
<dbReference type="InterPro" id="IPR015422">
    <property type="entry name" value="PyrdxlP-dep_Trfase_small"/>
</dbReference>
<dbReference type="SMART" id="SM00863">
    <property type="entry name" value="tRNA_SAD"/>
    <property type="match status" value="1"/>
</dbReference>
<dbReference type="Gene3D" id="2.30.30.240">
    <property type="entry name" value="PRC-barrel domain"/>
    <property type="match status" value="1"/>
</dbReference>
<feature type="compositionally biased region" description="Basic and acidic residues" evidence="16">
    <location>
        <begin position="925"/>
        <end position="943"/>
    </location>
</feature>
<feature type="binding site" evidence="13">
    <location>
        <position position="1067"/>
    </location>
    <ligand>
        <name>Zn(2+)</name>
        <dbReference type="ChEBI" id="CHEBI:29105"/>
    </ligand>
</feature>
<dbReference type="GO" id="GO:0008270">
    <property type="term" value="F:zinc ion binding"/>
    <property type="evidence" value="ECO:0007669"/>
    <property type="project" value="UniProtKB-UniRule"/>
</dbReference>
<dbReference type="SUPFAM" id="SSF101353">
    <property type="entry name" value="Putative anticodon-binding domain of alanyl-tRNA synthetase (AlaRS)"/>
    <property type="match status" value="1"/>
</dbReference>
<dbReference type="Gene3D" id="3.90.1150.10">
    <property type="entry name" value="Aspartate Aminotransferase, domain 1"/>
    <property type="match status" value="1"/>
</dbReference>
<dbReference type="GO" id="GO:0005739">
    <property type="term" value="C:mitochondrion"/>
    <property type="evidence" value="ECO:0007669"/>
    <property type="project" value="UniProtKB-SubCell"/>
</dbReference>
<name>A0A8J4SGY9_9STRA</name>
<feature type="transmembrane region" description="Helical" evidence="17">
    <location>
        <begin position="336"/>
        <end position="361"/>
    </location>
</feature>
<evidence type="ECO:0000256" key="10">
    <source>
        <dbReference type="ARBA" id="ARBA00022898"/>
    </source>
</evidence>
<dbReference type="InterPro" id="IPR050058">
    <property type="entry name" value="Ala-tRNA_ligase"/>
</dbReference>
<keyword evidence="11 13" id="KW-0648">Protein biosynthesis</keyword>
<evidence type="ECO:0000256" key="8">
    <source>
        <dbReference type="ARBA" id="ARBA00022840"/>
    </source>
</evidence>
<comment type="similarity">
    <text evidence="2">Belongs to the class-II aminoacyl-tRNA synthetase family. Alax-L subfamily.</text>
</comment>
<dbReference type="GO" id="GO:0005524">
    <property type="term" value="F:ATP binding"/>
    <property type="evidence" value="ECO:0007669"/>
    <property type="project" value="UniProtKB-UniRule"/>
</dbReference>
<dbReference type="HAMAP" id="MF_00036_B">
    <property type="entry name" value="Ala_tRNA_synth_B"/>
    <property type="match status" value="1"/>
</dbReference>
<keyword evidence="17" id="KW-0812">Transmembrane</keyword>
<dbReference type="InterPro" id="IPR015424">
    <property type="entry name" value="PyrdxlP-dep_Trfase"/>
</dbReference>
<keyword evidence="5 13" id="KW-0479">Metal-binding</keyword>
<dbReference type="PANTHER" id="PTHR11777:SF9">
    <property type="entry name" value="ALANINE--TRNA LIGASE, CYTOPLASMIC"/>
    <property type="match status" value="1"/>
</dbReference>
<feature type="coiled-coil region" evidence="15">
    <location>
        <begin position="1235"/>
        <end position="1262"/>
    </location>
</feature>
<dbReference type="InterPro" id="IPR002318">
    <property type="entry name" value="Ala-tRNA-lgiase_IIc"/>
</dbReference>
<evidence type="ECO:0000256" key="1">
    <source>
        <dbReference type="ARBA" id="ARBA00001933"/>
    </source>
</evidence>
<organism evidence="19 20">
    <name type="scientific">Phytophthora kernoviae 00238/432</name>
    <dbReference type="NCBI Taxonomy" id="1284355"/>
    <lineage>
        <taxon>Eukaryota</taxon>
        <taxon>Sar</taxon>
        <taxon>Stramenopiles</taxon>
        <taxon>Oomycota</taxon>
        <taxon>Peronosporomycetes</taxon>
        <taxon>Peronosporales</taxon>
        <taxon>Peronosporaceae</taxon>
        <taxon>Phytophthora</taxon>
    </lineage>
</organism>
<evidence type="ECO:0000256" key="4">
    <source>
        <dbReference type="ARBA" id="ARBA00022598"/>
    </source>
</evidence>
<keyword evidence="8 13" id="KW-0067">ATP-binding</keyword>
<dbReference type="Pfam" id="PF07973">
    <property type="entry name" value="tRNA_SAD"/>
    <property type="match status" value="1"/>
</dbReference>
<accession>A0A8J4SGY9</accession>
<evidence type="ECO:0000256" key="7">
    <source>
        <dbReference type="ARBA" id="ARBA00022833"/>
    </source>
</evidence>
<comment type="subcellular location">
    <subcellularLocation>
        <location evidence="13">Mitochondrion</location>
    </subcellularLocation>
    <subcellularLocation>
        <location evidence="13">Cytoplasm</location>
    </subcellularLocation>
</comment>
<keyword evidence="9 13" id="KW-0694">RNA-binding</keyword>
<comment type="caution">
    <text evidence="19">The sequence shown here is derived from an EMBL/GenBank/DDBJ whole genome shotgun (WGS) entry which is preliminary data.</text>
</comment>
<keyword evidence="3 13" id="KW-0820">tRNA-binding</keyword>
<proteinExistence type="inferred from homology"/>
<dbReference type="InterPro" id="IPR011033">
    <property type="entry name" value="PRC_barrel-like_sf"/>
</dbReference>
<dbReference type="InterPro" id="IPR018164">
    <property type="entry name" value="Ala-tRNA-synth_IIc_N"/>
</dbReference>
<dbReference type="GO" id="GO:0004813">
    <property type="term" value="F:alanine-tRNA ligase activity"/>
    <property type="evidence" value="ECO:0007669"/>
    <property type="project" value="UniProtKB-UniRule"/>
</dbReference>
<keyword evidence="13" id="KW-0963">Cytoplasm</keyword>
<keyword evidence="13" id="KW-0496">Mitochondrion</keyword>
<dbReference type="EMBL" id="AOFI03000087">
    <property type="protein sequence ID" value="KAF4321943.1"/>
    <property type="molecule type" value="Genomic_DNA"/>
</dbReference>
<evidence type="ECO:0000256" key="9">
    <source>
        <dbReference type="ARBA" id="ARBA00022884"/>
    </source>
</evidence>
<dbReference type="InterPro" id="IPR000192">
    <property type="entry name" value="Aminotrans_V_dom"/>
</dbReference>
<feature type="transmembrane region" description="Helical" evidence="17">
    <location>
        <begin position="477"/>
        <end position="499"/>
    </location>
</feature>
<dbReference type="InterPro" id="IPR020578">
    <property type="entry name" value="Aminotrans_V_PyrdxlP_BS"/>
</dbReference>
<feature type="binding site" evidence="13">
    <location>
        <position position="1169"/>
    </location>
    <ligand>
        <name>Zn(2+)</name>
        <dbReference type="ChEBI" id="CHEBI:29105"/>
    </ligand>
</feature>
<feature type="transmembrane region" description="Helical" evidence="17">
    <location>
        <begin position="420"/>
        <end position="441"/>
    </location>
</feature>
<dbReference type="FunFam" id="3.10.310.40:FF:000001">
    <property type="entry name" value="Alanine--tRNA ligase"/>
    <property type="match status" value="1"/>
</dbReference>
<feature type="transmembrane region" description="Helical" evidence="17">
    <location>
        <begin position="303"/>
        <end position="324"/>
    </location>
</feature>
<reference evidence="19" key="2">
    <citation type="submission" date="2020-02" db="EMBL/GenBank/DDBJ databases">
        <authorList>
            <person name="Studholme D.J."/>
        </authorList>
    </citation>
    <scope>NUCLEOTIDE SEQUENCE</scope>
    <source>
        <strain evidence="19">00238/432</strain>
    </source>
</reference>
<dbReference type="InterPro" id="IPR018162">
    <property type="entry name" value="Ala-tRNA-ligase_IIc_anticod-bd"/>
</dbReference>
<dbReference type="SUPFAM" id="SSF50447">
    <property type="entry name" value="Translation proteins"/>
    <property type="match status" value="1"/>
</dbReference>
<evidence type="ECO:0000256" key="16">
    <source>
        <dbReference type="SAM" id="MobiDB-lite"/>
    </source>
</evidence>
<dbReference type="Gene3D" id="6.10.250.550">
    <property type="match status" value="1"/>
</dbReference>
<comment type="domain">
    <text evidence="13">Consists of three domains; the N-terminal catalytic domain, the editing domain and the C-terminal C-Ala domain. The editing domain removes incorrectly charged amino acids, while the C-Ala domain, along with tRNA(Ala), serves as a bridge to cooperatively bring together the editing and aminoacylation centers thus stimulating deacylation of misacylated tRNAs.</text>
</comment>
<dbReference type="PROSITE" id="PS00595">
    <property type="entry name" value="AA_TRANSFER_CLASS_5"/>
    <property type="match status" value="1"/>
</dbReference>
<dbReference type="InterPro" id="IPR015421">
    <property type="entry name" value="PyrdxlP-dep_Trfase_major"/>
</dbReference>
<evidence type="ECO:0000313" key="20">
    <source>
        <dbReference type="Proteomes" id="UP000702964"/>
    </source>
</evidence>
<dbReference type="Pfam" id="PF02272">
    <property type="entry name" value="DHHA1"/>
    <property type="match status" value="1"/>
</dbReference>
<comment type="subunit">
    <text evidence="13">Monomer.</text>
</comment>
<dbReference type="NCBIfam" id="TIGR00344">
    <property type="entry name" value="alaS"/>
    <property type="match status" value="1"/>
</dbReference>
<comment type="catalytic activity">
    <reaction evidence="13">
        <text>tRNA(Ala) + L-alanine + ATP = L-alanyl-tRNA(Ala) + AMP + diphosphate</text>
        <dbReference type="Rhea" id="RHEA:12540"/>
        <dbReference type="Rhea" id="RHEA-COMP:9657"/>
        <dbReference type="Rhea" id="RHEA-COMP:9923"/>
        <dbReference type="ChEBI" id="CHEBI:30616"/>
        <dbReference type="ChEBI" id="CHEBI:33019"/>
        <dbReference type="ChEBI" id="CHEBI:57972"/>
        <dbReference type="ChEBI" id="CHEBI:78442"/>
        <dbReference type="ChEBI" id="CHEBI:78497"/>
        <dbReference type="ChEBI" id="CHEBI:456215"/>
        <dbReference type="EC" id="6.1.1.7"/>
    </reaction>
</comment>
<gene>
    <name evidence="19" type="ORF">G195_004872</name>
</gene>
<keyword evidence="17" id="KW-1133">Transmembrane helix</keyword>
<dbReference type="GO" id="GO:0070143">
    <property type="term" value="P:mitochondrial alanyl-tRNA aminoacylation"/>
    <property type="evidence" value="ECO:0007669"/>
    <property type="project" value="UniProtKB-UniRule"/>
</dbReference>
<feature type="domain" description="Alanyl-transfer RNA synthetases family profile" evidence="18">
    <location>
        <begin position="564"/>
        <end position="1212"/>
    </location>
</feature>
<dbReference type="SUPFAM" id="SSF55186">
    <property type="entry name" value="ThrRS/AlaRS common domain"/>
    <property type="match status" value="1"/>
</dbReference>
<dbReference type="Gene3D" id="3.30.930.10">
    <property type="entry name" value="Bira Bifunctional Protein, Domain 2"/>
    <property type="match status" value="1"/>
</dbReference>
<dbReference type="SUPFAM" id="SSF53383">
    <property type="entry name" value="PLP-dependent transferases"/>
    <property type="match status" value="1"/>
</dbReference>
<dbReference type="Pfam" id="PF01411">
    <property type="entry name" value="tRNA-synt_2c"/>
    <property type="match status" value="1"/>
</dbReference>
<dbReference type="Gene3D" id="2.40.30.130">
    <property type="match status" value="1"/>
</dbReference>
<keyword evidence="4 13" id="KW-0436">Ligase</keyword>
<comment type="cofactor">
    <cofactor evidence="13">
        <name>Zn(2+)</name>
        <dbReference type="ChEBI" id="CHEBI:29105"/>
    </cofactor>
    <text evidence="13">Binds 1 zinc ion per subunit.</text>
</comment>
<dbReference type="InterPro" id="IPR018163">
    <property type="entry name" value="Thr/Ala-tRNA-synth_IIc_edit"/>
</dbReference>
<keyword evidence="12 13" id="KW-0030">Aminoacyl-tRNA synthetase</keyword>
<dbReference type="InterPro" id="IPR003156">
    <property type="entry name" value="DHHA1_dom"/>
</dbReference>
<dbReference type="PROSITE" id="PS50860">
    <property type="entry name" value="AA_TRNA_LIGASE_II_ALA"/>
    <property type="match status" value="1"/>
</dbReference>
<dbReference type="Proteomes" id="UP000702964">
    <property type="component" value="Unassembled WGS sequence"/>
</dbReference>